<evidence type="ECO:0000313" key="1">
    <source>
        <dbReference type="EMBL" id="MFC5439802.1"/>
    </source>
</evidence>
<gene>
    <name evidence="1" type="ORF">ACFPK0_07245</name>
</gene>
<dbReference type="EMBL" id="JBHSMM010000001">
    <property type="protein sequence ID" value="MFC5439802.1"/>
    <property type="molecule type" value="Genomic_DNA"/>
</dbReference>
<sequence length="327" mass="35832">MAVLIVDPWVLTFSGKDDPDEYVQCLTDLYDASREGALSVQITAQAVELLEADGTYPLSRDLPGSLWPMRSDVYRIVANLLDRLPKIEDQEISAVLADSCDIELPGIRTSSLLHVEYLMELLPLAVVRSVYYGVQAPLLSRVVVSSSDISVESNVMVIDSVDCYPQPDCGLQKADIPVKLSMNDFYEGLTPTCLAMQGFVGEAIALSVWKQRKGPPGFALTCAGWSLSDAFLESVGRCNLGSNMGRMESMIRTSSSMIVGKNMRITHALRSGPGAGCKQISRKSDGATAWRADIDDELHLHYWKIGDALELANVVFHNDFHIDGANR</sequence>
<dbReference type="Proteomes" id="UP001596018">
    <property type="component" value="Unassembled WGS sequence"/>
</dbReference>
<accession>A0ABW0JUM0</accession>
<organism evidence="1 2">
    <name type="scientific">Rhodanobacter ginsenosidimutans</name>
    <dbReference type="NCBI Taxonomy" id="490571"/>
    <lineage>
        <taxon>Bacteria</taxon>
        <taxon>Pseudomonadati</taxon>
        <taxon>Pseudomonadota</taxon>
        <taxon>Gammaproteobacteria</taxon>
        <taxon>Lysobacterales</taxon>
        <taxon>Rhodanobacteraceae</taxon>
        <taxon>Rhodanobacter</taxon>
    </lineage>
</organism>
<name>A0ABW0JUM0_9GAMM</name>
<keyword evidence="2" id="KW-1185">Reference proteome</keyword>
<dbReference type="RefSeq" id="WP_377339387.1">
    <property type="nucleotide sequence ID" value="NZ_JALBWS010000014.1"/>
</dbReference>
<comment type="caution">
    <text evidence="1">The sequence shown here is derived from an EMBL/GenBank/DDBJ whole genome shotgun (WGS) entry which is preliminary data.</text>
</comment>
<protein>
    <submittedName>
        <fullName evidence="1">Uncharacterized protein</fullName>
    </submittedName>
</protein>
<proteinExistence type="predicted"/>
<evidence type="ECO:0000313" key="2">
    <source>
        <dbReference type="Proteomes" id="UP001596018"/>
    </source>
</evidence>
<reference evidence="2" key="1">
    <citation type="journal article" date="2019" name="Int. J. Syst. Evol. Microbiol.">
        <title>The Global Catalogue of Microorganisms (GCM) 10K type strain sequencing project: providing services to taxonomists for standard genome sequencing and annotation.</title>
        <authorList>
            <consortium name="The Broad Institute Genomics Platform"/>
            <consortium name="The Broad Institute Genome Sequencing Center for Infectious Disease"/>
            <person name="Wu L."/>
            <person name="Ma J."/>
        </authorList>
    </citation>
    <scope>NUCLEOTIDE SEQUENCE [LARGE SCALE GENOMIC DNA]</scope>
    <source>
        <strain evidence="2">KACC 12822</strain>
    </source>
</reference>